<dbReference type="RefSeq" id="WP_181907580.1">
    <property type="nucleotide sequence ID" value="NZ_QRDY01000021.1"/>
</dbReference>
<protein>
    <submittedName>
        <fullName evidence="2">Putative ATP-binding protein involved in virulence</fullName>
    </submittedName>
</protein>
<dbReference type="InterPro" id="IPR003593">
    <property type="entry name" value="AAA+_ATPase"/>
</dbReference>
<dbReference type="InterPro" id="IPR027417">
    <property type="entry name" value="P-loop_NTPase"/>
</dbReference>
<gene>
    <name evidence="2" type="ORF">DFP95_12168</name>
</gene>
<dbReference type="SMART" id="SM00382">
    <property type="entry name" value="AAA"/>
    <property type="match status" value="1"/>
</dbReference>
<evidence type="ECO:0000313" key="2">
    <source>
        <dbReference type="EMBL" id="RED54812.1"/>
    </source>
</evidence>
<proteinExistence type="predicted"/>
<dbReference type="InterPro" id="IPR051396">
    <property type="entry name" value="Bact_Antivir_Def_Nuclease"/>
</dbReference>
<organism evidence="2 3">
    <name type="scientific">Cohnella lupini</name>
    <dbReference type="NCBI Taxonomy" id="1294267"/>
    <lineage>
        <taxon>Bacteria</taxon>
        <taxon>Bacillati</taxon>
        <taxon>Bacillota</taxon>
        <taxon>Bacilli</taxon>
        <taxon>Bacillales</taxon>
        <taxon>Paenibacillaceae</taxon>
        <taxon>Cohnella</taxon>
    </lineage>
</organism>
<dbReference type="GO" id="GO:0005524">
    <property type="term" value="F:ATP binding"/>
    <property type="evidence" value="ECO:0007669"/>
    <property type="project" value="UniProtKB-KW"/>
</dbReference>
<reference evidence="2 3" key="1">
    <citation type="submission" date="2018-07" db="EMBL/GenBank/DDBJ databases">
        <title>Genomic Encyclopedia of Type Strains, Phase III (KMG-III): the genomes of soil and plant-associated and newly described type strains.</title>
        <authorList>
            <person name="Whitman W."/>
        </authorList>
    </citation>
    <scope>NUCLEOTIDE SEQUENCE [LARGE SCALE GENOMIC DNA]</scope>
    <source>
        <strain evidence="2 3">CECT 8236</strain>
    </source>
</reference>
<keyword evidence="3" id="KW-1185">Reference proteome</keyword>
<dbReference type="SUPFAM" id="SSF52540">
    <property type="entry name" value="P-loop containing nucleoside triphosphate hydrolases"/>
    <property type="match status" value="1"/>
</dbReference>
<dbReference type="PANTHER" id="PTHR43581:SF2">
    <property type="entry name" value="EXCINUCLEASE ATPASE SUBUNIT"/>
    <property type="match status" value="1"/>
</dbReference>
<dbReference type="GO" id="GO:0016887">
    <property type="term" value="F:ATP hydrolysis activity"/>
    <property type="evidence" value="ECO:0007669"/>
    <property type="project" value="InterPro"/>
</dbReference>
<dbReference type="AlphaFoldDB" id="A0A3D9HZ62"/>
<feature type="domain" description="AAA+ ATPase" evidence="1">
    <location>
        <begin position="23"/>
        <end position="313"/>
    </location>
</feature>
<keyword evidence="2" id="KW-0547">Nucleotide-binding</keyword>
<evidence type="ECO:0000313" key="3">
    <source>
        <dbReference type="Proteomes" id="UP000256869"/>
    </source>
</evidence>
<sequence length="391" mass="44523">MLRIKQLSINGIGGIDNLSLVFEDQFNIICGPNGIGKTTILDCIGQSFSYHNSNTIKRNAKHDSGSWSLKVDVDGLELETNNKKKGFHPTDEMDSMNQLLVQYSINILTLKTNRHFEYKQLHSVARDQKQDENAASVYGINANDLKNWFVNRFMWSTHEKALTATQLSNLKTAMHIFGLLDDQINFARVKIETFDILVKNKQGSELYFEYLSSGYKSVIFILIGIMKEIEIRFTDEKQIAAKDFNGVILIDELDLHLHPQWQSKLVEVLKIVFPVAQFIVTTHSPHMIQVADPKEIIPLGFNSDGSVSVRVIPSSEFGYQGWTVEEILTDVMGLNNTISEPFRNTLSRFEEALTDENKEQAEEAYKILSKMLHPENHLRKILKIQMASLGE</sequence>
<dbReference type="Proteomes" id="UP000256869">
    <property type="component" value="Unassembled WGS sequence"/>
</dbReference>
<dbReference type="EMBL" id="QRDY01000021">
    <property type="protein sequence ID" value="RED54812.1"/>
    <property type="molecule type" value="Genomic_DNA"/>
</dbReference>
<name>A0A3D9HZ62_9BACL</name>
<accession>A0A3D9HZ62</accession>
<dbReference type="Gene3D" id="3.40.50.300">
    <property type="entry name" value="P-loop containing nucleotide triphosphate hydrolases"/>
    <property type="match status" value="1"/>
</dbReference>
<dbReference type="Pfam" id="PF13304">
    <property type="entry name" value="AAA_21"/>
    <property type="match status" value="1"/>
</dbReference>
<keyword evidence="2" id="KW-0067">ATP-binding</keyword>
<evidence type="ECO:0000259" key="1">
    <source>
        <dbReference type="SMART" id="SM00382"/>
    </source>
</evidence>
<dbReference type="PANTHER" id="PTHR43581">
    <property type="entry name" value="ATP/GTP PHOSPHATASE"/>
    <property type="match status" value="1"/>
</dbReference>
<comment type="caution">
    <text evidence="2">The sequence shown here is derived from an EMBL/GenBank/DDBJ whole genome shotgun (WGS) entry which is preliminary data.</text>
</comment>
<dbReference type="InterPro" id="IPR003959">
    <property type="entry name" value="ATPase_AAA_core"/>
</dbReference>